<name>A0A8H5LYU0_9AGAR</name>
<evidence type="ECO:0000313" key="1">
    <source>
        <dbReference type="EMBL" id="KAF5374391.1"/>
    </source>
</evidence>
<dbReference type="AlphaFoldDB" id="A0A8H5LYU0"/>
<evidence type="ECO:0000313" key="2">
    <source>
        <dbReference type="Proteomes" id="UP000559256"/>
    </source>
</evidence>
<proteinExistence type="predicted"/>
<accession>A0A8H5LYU0</accession>
<gene>
    <name evidence="1" type="ORF">D9758_004602</name>
</gene>
<sequence>MSLDLLSLSVNFFEYHFEPNFHQVITGGTTIALALGRAIEEGNEFTLFNGVVVIRFKFVRDGESIQIHACRTCPIHPILMTQSSTAAMNILSHSHAYSLFPAATFHNCVGVVVYPPAGLHNAEKMVNKDTLQKGQNRGWTIVHAPSAMDFVAPNSEVRQGQRGVGDSSCWMIPLSPVPGLAEEELTLEADPITEYQNEGSTAGIGVQGKWTGETQRVKILVKQSAQKVADYYRHYFHPSSLTPDEVEHSGSEWLTLAKNVFKAGNILSDIIQHHSYQRLPQSIAVTCLQNPMFDVFFGMLYTQSLKVNITWIDSDTSN</sequence>
<dbReference type="Proteomes" id="UP000559256">
    <property type="component" value="Unassembled WGS sequence"/>
</dbReference>
<reference evidence="1 2" key="1">
    <citation type="journal article" date="2020" name="ISME J.">
        <title>Uncovering the hidden diversity of litter-decomposition mechanisms in mushroom-forming fungi.</title>
        <authorList>
            <person name="Floudas D."/>
            <person name="Bentzer J."/>
            <person name="Ahren D."/>
            <person name="Johansson T."/>
            <person name="Persson P."/>
            <person name="Tunlid A."/>
        </authorList>
    </citation>
    <scope>NUCLEOTIDE SEQUENCE [LARGE SCALE GENOMIC DNA]</scope>
    <source>
        <strain evidence="1 2">CBS 291.85</strain>
    </source>
</reference>
<keyword evidence="2" id="KW-1185">Reference proteome</keyword>
<protein>
    <submittedName>
        <fullName evidence="1">Uncharacterized protein</fullName>
    </submittedName>
</protein>
<dbReference type="EMBL" id="JAACJM010000002">
    <property type="protein sequence ID" value="KAF5374391.1"/>
    <property type="molecule type" value="Genomic_DNA"/>
</dbReference>
<comment type="caution">
    <text evidence="1">The sequence shown here is derived from an EMBL/GenBank/DDBJ whole genome shotgun (WGS) entry which is preliminary data.</text>
</comment>
<organism evidence="1 2">
    <name type="scientific">Tetrapyrgos nigripes</name>
    <dbReference type="NCBI Taxonomy" id="182062"/>
    <lineage>
        <taxon>Eukaryota</taxon>
        <taxon>Fungi</taxon>
        <taxon>Dikarya</taxon>
        <taxon>Basidiomycota</taxon>
        <taxon>Agaricomycotina</taxon>
        <taxon>Agaricomycetes</taxon>
        <taxon>Agaricomycetidae</taxon>
        <taxon>Agaricales</taxon>
        <taxon>Marasmiineae</taxon>
        <taxon>Marasmiaceae</taxon>
        <taxon>Tetrapyrgos</taxon>
    </lineage>
</organism>
<dbReference type="OrthoDB" id="3041043at2759"/>